<feature type="transmembrane region" description="Helical" evidence="1">
    <location>
        <begin position="54"/>
        <end position="77"/>
    </location>
</feature>
<reference evidence="3 4" key="1">
    <citation type="journal article" date="2014" name="PLoS ONE">
        <title>Identification and Characterization of a New Erythromycin Biosynthetic Gene Cluster in Actinopolyspora erythraea YIM90600, a Novel Erythronolide-Producing Halophilic Actinomycete Isolated from Salt Field.</title>
        <authorList>
            <person name="Chen D."/>
            <person name="Feng J."/>
            <person name="Huang L."/>
            <person name="Zhang Q."/>
            <person name="Wu J."/>
            <person name="Zhu X."/>
            <person name="Duan Y."/>
            <person name="Xu Z."/>
        </authorList>
    </citation>
    <scope>NUCLEOTIDE SEQUENCE [LARGE SCALE GENOMIC DNA]</scope>
    <source>
        <strain evidence="3 4">YIM90600</strain>
    </source>
</reference>
<dbReference type="HOGENOM" id="CLU_162071_1_0_11"/>
<dbReference type="OrthoDB" id="5196985at2"/>
<dbReference type="EMBL" id="JPMV01000037">
    <property type="protein sequence ID" value="KGI80036.1"/>
    <property type="molecule type" value="Genomic_DNA"/>
</dbReference>
<proteinExistence type="predicted"/>
<keyword evidence="1" id="KW-1133">Transmembrane helix</keyword>
<dbReference type="Proteomes" id="UP000215043">
    <property type="component" value="Chromosome"/>
</dbReference>
<dbReference type="EMBL" id="CP022752">
    <property type="protein sequence ID" value="ASU77819.1"/>
    <property type="molecule type" value="Genomic_DNA"/>
</dbReference>
<protein>
    <submittedName>
        <fullName evidence="2">Uncharacterized protein</fullName>
    </submittedName>
</protein>
<dbReference type="RefSeq" id="WP_043577047.1">
    <property type="nucleotide sequence ID" value="NZ_CP022752.1"/>
</dbReference>
<feature type="transmembrane region" description="Helical" evidence="1">
    <location>
        <begin position="20"/>
        <end position="42"/>
    </location>
</feature>
<keyword evidence="1" id="KW-0472">Membrane</keyword>
<evidence type="ECO:0000313" key="2">
    <source>
        <dbReference type="EMBL" id="ASU77819.1"/>
    </source>
</evidence>
<name>A0A099D2A6_9ACTN</name>
<evidence type="ECO:0000313" key="4">
    <source>
        <dbReference type="Proteomes" id="UP000029737"/>
    </source>
</evidence>
<sequence>MSASNENGSRGGQRAGVFDVRQVIAALFVLYGLVCTLMGLFGTSSREIEQAAGVNINLWSGIGMLVFAGAFLLWGWLRPIIVPTDSETESS</sequence>
<keyword evidence="4" id="KW-1185">Reference proteome</keyword>
<dbReference type="AlphaFoldDB" id="A0A099D2A6"/>
<organism evidence="2 5">
    <name type="scientific">Actinopolyspora erythraea</name>
    <dbReference type="NCBI Taxonomy" id="414996"/>
    <lineage>
        <taxon>Bacteria</taxon>
        <taxon>Bacillati</taxon>
        <taxon>Actinomycetota</taxon>
        <taxon>Actinomycetes</taxon>
        <taxon>Actinopolysporales</taxon>
        <taxon>Actinopolysporaceae</taxon>
        <taxon>Actinopolyspora</taxon>
    </lineage>
</organism>
<dbReference type="KEGG" id="aey:CDG81_05280"/>
<evidence type="ECO:0000256" key="1">
    <source>
        <dbReference type="SAM" id="Phobius"/>
    </source>
</evidence>
<gene>
    <name evidence="2" type="ORF">CDG81_05280</name>
    <name evidence="3" type="ORF">IL38_20275</name>
</gene>
<reference evidence="2 5" key="2">
    <citation type="submission" date="2017-08" db="EMBL/GenBank/DDBJ databases">
        <title>The complete genome sequence of moderately halophilic actinomycete Actinopolyspora erythraea YIM 90600, the producer of novel erythromycin, novel actinopolysporins A-C and tubercidin.</title>
        <authorList>
            <person name="Yin M."/>
            <person name="Tang S."/>
        </authorList>
    </citation>
    <scope>NUCLEOTIDE SEQUENCE [LARGE SCALE GENOMIC DNA]</scope>
    <source>
        <strain evidence="2 5">YIM 90600</strain>
    </source>
</reference>
<dbReference type="eggNOG" id="ENOG503304C">
    <property type="taxonomic scope" value="Bacteria"/>
</dbReference>
<dbReference type="Proteomes" id="UP000029737">
    <property type="component" value="Unassembled WGS sequence"/>
</dbReference>
<keyword evidence="1" id="KW-0812">Transmembrane</keyword>
<evidence type="ECO:0000313" key="5">
    <source>
        <dbReference type="Proteomes" id="UP000215043"/>
    </source>
</evidence>
<accession>A0A099D2A6</accession>
<evidence type="ECO:0000313" key="3">
    <source>
        <dbReference type="EMBL" id="KGI80036.1"/>
    </source>
</evidence>